<accession>A0A507QKL3</accession>
<feature type="region of interest" description="Disordered" evidence="1">
    <location>
        <begin position="661"/>
        <end position="739"/>
    </location>
</feature>
<feature type="region of interest" description="Disordered" evidence="1">
    <location>
        <begin position="1"/>
        <end position="37"/>
    </location>
</feature>
<evidence type="ECO:0000313" key="2">
    <source>
        <dbReference type="EMBL" id="TQB67654.1"/>
    </source>
</evidence>
<feature type="region of interest" description="Disordered" evidence="1">
    <location>
        <begin position="337"/>
        <end position="384"/>
    </location>
</feature>
<dbReference type="Proteomes" id="UP000319663">
    <property type="component" value="Unassembled WGS sequence"/>
</dbReference>
<feature type="compositionally biased region" description="Basic and acidic residues" evidence="1">
    <location>
        <begin position="493"/>
        <end position="503"/>
    </location>
</feature>
<gene>
    <name evidence="2" type="ORF">MPDQ_005026</name>
</gene>
<feature type="region of interest" description="Disordered" evidence="1">
    <location>
        <begin position="493"/>
        <end position="618"/>
    </location>
</feature>
<feature type="compositionally biased region" description="Polar residues" evidence="1">
    <location>
        <begin position="119"/>
        <end position="132"/>
    </location>
</feature>
<feature type="compositionally biased region" description="Low complexity" evidence="1">
    <location>
        <begin position="219"/>
        <end position="229"/>
    </location>
</feature>
<feature type="compositionally biased region" description="Low complexity" evidence="1">
    <location>
        <begin position="558"/>
        <end position="572"/>
    </location>
</feature>
<feature type="compositionally biased region" description="Basic residues" evidence="1">
    <location>
        <begin position="703"/>
        <end position="714"/>
    </location>
</feature>
<organism evidence="2 3">
    <name type="scientific">Monascus purpureus</name>
    <name type="common">Red mold</name>
    <name type="synonym">Monascus anka</name>
    <dbReference type="NCBI Taxonomy" id="5098"/>
    <lineage>
        <taxon>Eukaryota</taxon>
        <taxon>Fungi</taxon>
        <taxon>Dikarya</taxon>
        <taxon>Ascomycota</taxon>
        <taxon>Pezizomycotina</taxon>
        <taxon>Eurotiomycetes</taxon>
        <taxon>Eurotiomycetidae</taxon>
        <taxon>Eurotiales</taxon>
        <taxon>Aspergillaceae</taxon>
        <taxon>Monascus</taxon>
    </lineage>
</organism>
<dbReference type="STRING" id="5098.A0A507QKL3"/>
<feature type="compositionally biased region" description="Polar residues" evidence="1">
    <location>
        <begin position="504"/>
        <end position="513"/>
    </location>
</feature>
<proteinExistence type="predicted"/>
<feature type="compositionally biased region" description="Basic and acidic residues" evidence="1">
    <location>
        <begin position="262"/>
        <end position="276"/>
    </location>
</feature>
<keyword evidence="3" id="KW-1185">Reference proteome</keyword>
<feature type="region of interest" description="Disordered" evidence="1">
    <location>
        <begin position="219"/>
        <end position="288"/>
    </location>
</feature>
<evidence type="ECO:0000256" key="1">
    <source>
        <dbReference type="SAM" id="MobiDB-lite"/>
    </source>
</evidence>
<feature type="region of interest" description="Disordered" evidence="1">
    <location>
        <begin position="61"/>
        <end position="179"/>
    </location>
</feature>
<feature type="compositionally biased region" description="Polar residues" evidence="1">
    <location>
        <begin position="661"/>
        <end position="683"/>
    </location>
</feature>
<evidence type="ECO:0000313" key="3">
    <source>
        <dbReference type="Proteomes" id="UP000319663"/>
    </source>
</evidence>
<reference evidence="2 3" key="1">
    <citation type="submission" date="2019-06" db="EMBL/GenBank/DDBJ databases">
        <title>Wine fermentation using esterase from Monascus purpureus.</title>
        <authorList>
            <person name="Geng C."/>
            <person name="Zhang Y."/>
        </authorList>
    </citation>
    <scope>NUCLEOTIDE SEQUENCE [LARGE SCALE GENOMIC DNA]</scope>
    <source>
        <strain evidence="2">HQ1</strain>
    </source>
</reference>
<protein>
    <submittedName>
        <fullName evidence="2">Uncharacterized protein</fullName>
    </submittedName>
</protein>
<feature type="compositionally biased region" description="Polar residues" evidence="1">
    <location>
        <begin position="1"/>
        <end position="25"/>
    </location>
</feature>
<comment type="caution">
    <text evidence="2">The sequence shown here is derived from an EMBL/GenBank/DDBJ whole genome shotgun (WGS) entry which is preliminary data.</text>
</comment>
<name>A0A507QKL3_MONPU</name>
<sequence length="739" mass="80427">MNGSYGSMSSTNGALAGNKSITTTPYDAGTEADSLSKSAARTADFQQSYLALNYPVVPGPQDGQTRALLPKGSPRSTISKSGHRARRSLSAKVRDFTRRLGRHNRNTVGVNQDAEIPRASSQPAPNLTSSLDNGRPRSAHSAGMHSPITKTQTGDIASTPIMDGKSPEISQHPKGDHVIDNNAQESNAEVSDDLSSFDFDGDLHHDCFGLDGQVDLPPSAASASTAMSTGLRTSGRTRKPTIRALESIESQQRLRRAKTAAKKVEPSDVREPKDKVTPSQGEHAIPPAPEFEQNKLDLQQISKQLFDAAVAVLSSNLDDPLDVDSVLDELRKEYDEAQKQAADVSVSNGTRLGGSKPGESRPSPNKTFLLRNHPQTGNPWTDEDGWTHTGHTNTFGEEVVVVPKNFEWYRPKNTYGDDQLPIPPIRVKSEEQVKKDRIFGYPPPVGERNIPRGSQALFVVEDVEIEKAKVRAREEARKRDIVVHSSMSLDELRGLIREHDRKSSSNTRSSTPEQAAPVPSDSESGRLRKRRRDKVPSSEPQPRRRRQIHITRNATDNTFTAASSPAASPATPKGNSRESPIPMPAGLRKNGKNSPTKGKKRTLTDSETQEEQKPLKKLKLIITRPGMRREVTSTTNASDLNSQTLTVTTTAVHNITPDAQLASSAEPNGTTQFTIHNGENTSGRPRRRAAAAASAANTQTSGRNRRTNNTHKRKATETTQTQNHIEGEGDGGSGSQIPE</sequence>
<dbReference type="EMBL" id="VIFY01000335">
    <property type="protein sequence ID" value="TQB67654.1"/>
    <property type="molecule type" value="Genomic_DNA"/>
</dbReference>
<dbReference type="AlphaFoldDB" id="A0A507QKL3"/>
<feature type="compositionally biased region" description="Gly residues" evidence="1">
    <location>
        <begin position="730"/>
        <end position="739"/>
    </location>
</feature>